<name>A0ACB8V0I8_9EURO</name>
<gene>
    <name evidence="1" type="ORF">LOY88_001928</name>
</gene>
<proteinExistence type="predicted"/>
<protein>
    <submittedName>
        <fullName evidence="1">Uncharacterized protein</fullName>
    </submittedName>
</protein>
<dbReference type="EMBL" id="JALBCA010000021">
    <property type="protein sequence ID" value="KAI2389909.1"/>
    <property type="molecule type" value="Genomic_DNA"/>
</dbReference>
<evidence type="ECO:0000313" key="1">
    <source>
        <dbReference type="EMBL" id="KAI2389909.1"/>
    </source>
</evidence>
<sequence length="735" mass="84620">MMLDLKGHTFYTHPHTTLLFLYVLDRVLIDARSCTPTQPTLAYPRSKPDPLVNWIKGLGGHLDDAVEIYTDPVGGQCLRVRNTFAGSFPSGASVASCPIKAMMSLANLEDGIEGLPLHDFLHPPEFLPAVGNGPALAFFLMDQYFLGDKSFWAPYIQSLPKDRLLTRLEYYSKEDLEWLEGTNLLAIRENSLKDLKVKYETGIQVLKQSPNINLKNYTWERFVWAFSIIMSRSFTSEILKDFFEKHPHIGNVRDNFFVLVPLVDVTNHYPLAKVEWRITSTEINLVVEKSFKPGEEIFNNYGPRSNERLMTGYGFCIPGNVCDYRDFVLSPPEGSPLYQAKEKQTVLFPDKKTDNDKCYIYNIFFPFSEQRMALETLVISSELFEAAAVLSVNDRESADLRIEKDRIYVMLSKYGNSRCYYDGLGQIIAKLVHTILILKGSPYLKKGPKNRKQQNAQFYREAQIYMCECATVILQWSLLRATLPDNSPVLGEINQEKLLQNLPKELFGRQVRERARFLLQNYPSAFGPSGELFYGDNVSRTLTKQVEEPFKTFSRNLRCIWDNITHVAKLKLVYTVFICFCAAAYNNIDDYEVSKNGQDSILTKRLRRWVPFLSEQWPEPQQDERWSTEEGGLIEELLDSVETKFNETWRDGMGLFSPLKPFTRRWRAATQKNWLSGSRLRWAWTIVSEERVGVVKDPFSILNDAGEQTMQTAKEVVFEPYLYIPFDSEETVTSN</sequence>
<comment type="caution">
    <text evidence="1">The sequence shown here is derived from an EMBL/GenBank/DDBJ whole genome shotgun (WGS) entry which is preliminary data.</text>
</comment>
<organism evidence="1">
    <name type="scientific">Ophidiomyces ophidiicola</name>
    <dbReference type="NCBI Taxonomy" id="1387563"/>
    <lineage>
        <taxon>Eukaryota</taxon>
        <taxon>Fungi</taxon>
        <taxon>Dikarya</taxon>
        <taxon>Ascomycota</taxon>
        <taxon>Pezizomycotina</taxon>
        <taxon>Eurotiomycetes</taxon>
        <taxon>Eurotiomycetidae</taxon>
        <taxon>Onygenales</taxon>
        <taxon>Onygenaceae</taxon>
        <taxon>Ophidiomyces</taxon>
    </lineage>
</organism>
<accession>A0ACB8V0I8</accession>
<reference evidence="1" key="1">
    <citation type="journal article" date="2022" name="bioRxiv">
        <title>Population genetic analysis of Ophidiomyces ophidiicola, the causative agent of snake fungal disease, indicates recent introductions to the USA.</title>
        <authorList>
            <person name="Ladner J.T."/>
            <person name="Palmer J.M."/>
            <person name="Ettinger C.L."/>
            <person name="Stajich J.E."/>
            <person name="Farrell T.M."/>
            <person name="Glorioso B.M."/>
            <person name="Lawson B."/>
            <person name="Price S.J."/>
            <person name="Stengle A.G."/>
            <person name="Grear D.A."/>
            <person name="Lorch J.M."/>
        </authorList>
    </citation>
    <scope>NUCLEOTIDE SEQUENCE</scope>
    <source>
        <strain evidence="1">NWHC 24266-5</strain>
    </source>
</reference>